<evidence type="ECO:0000256" key="1">
    <source>
        <dbReference type="SAM" id="SignalP"/>
    </source>
</evidence>
<accession>A0A5C4SMR4</accession>
<dbReference type="EMBL" id="VDCS01000007">
    <property type="protein sequence ID" value="TNJ44515.1"/>
    <property type="molecule type" value="Genomic_DNA"/>
</dbReference>
<evidence type="ECO:0008006" key="4">
    <source>
        <dbReference type="Google" id="ProtNLM"/>
    </source>
</evidence>
<gene>
    <name evidence="2" type="ORF">FGF67_07665</name>
</gene>
<dbReference type="AlphaFoldDB" id="A0A5C4SMR4"/>
<protein>
    <recommendedName>
        <fullName evidence="4">DUF4034 domain-containing protein</fullName>
    </recommendedName>
</protein>
<name>A0A5C4SMR4_9FLAO</name>
<feature type="signal peptide" evidence="1">
    <location>
        <begin position="1"/>
        <end position="20"/>
    </location>
</feature>
<dbReference type="OrthoDB" id="788814at2"/>
<keyword evidence="1" id="KW-0732">Signal</keyword>
<comment type="caution">
    <text evidence="2">The sequence shown here is derived from an EMBL/GenBank/DDBJ whole genome shotgun (WGS) entry which is preliminary data.</text>
</comment>
<sequence>MNKKIPILILLIISFQSTFANDLDSGIIELGKIYRDFVFRNNPTDLTFKKLAEINSSELLITKNFVKECISPNNELTSEKFLKLPDEQTLLNLYLIMKVNENVREKDPKDNTELLKEWREKNVQRYELIENYYSMVFSGIGNKNQPFDLSNVDFVIDNYNLKDETEKGIFFLTAMNLCYYQIWGYMNVVKPPNYKKALSSIEKYPKFNGQEYYKYKYFGFPDFEMQIEKDKGKESYKHYFINRFYNTLIYHHQCLNQKRRTRKDAENLALSSILKEKNYYEYSKNQDYLNGLFRTMKMD</sequence>
<proteinExistence type="predicted"/>
<reference evidence="2 3" key="1">
    <citation type="submission" date="2019-05" db="EMBL/GenBank/DDBJ databases">
        <title>Tamlana fucoidanivorans sp. nov., isolated from the surface of algae collected from Fujian province in China.</title>
        <authorList>
            <person name="Li J."/>
        </authorList>
    </citation>
    <scope>NUCLEOTIDE SEQUENCE [LARGE SCALE GENOMIC DNA]</scope>
    <source>
        <strain evidence="2 3">CW2-9</strain>
    </source>
</reference>
<dbReference type="RefSeq" id="WP_139696402.1">
    <property type="nucleotide sequence ID" value="NZ_CP074074.1"/>
</dbReference>
<organism evidence="2 3">
    <name type="scientific">Allotamlana fucoidanivorans</name>
    <dbReference type="NCBI Taxonomy" id="2583814"/>
    <lineage>
        <taxon>Bacteria</taxon>
        <taxon>Pseudomonadati</taxon>
        <taxon>Bacteroidota</taxon>
        <taxon>Flavobacteriia</taxon>
        <taxon>Flavobacteriales</taxon>
        <taxon>Flavobacteriaceae</taxon>
        <taxon>Allotamlana</taxon>
    </lineage>
</organism>
<feature type="chain" id="PRO_5023030039" description="DUF4034 domain-containing protein" evidence="1">
    <location>
        <begin position="21"/>
        <end position="299"/>
    </location>
</feature>
<dbReference type="Proteomes" id="UP000308713">
    <property type="component" value="Unassembled WGS sequence"/>
</dbReference>
<evidence type="ECO:0000313" key="3">
    <source>
        <dbReference type="Proteomes" id="UP000308713"/>
    </source>
</evidence>
<keyword evidence="3" id="KW-1185">Reference proteome</keyword>
<evidence type="ECO:0000313" key="2">
    <source>
        <dbReference type="EMBL" id="TNJ44515.1"/>
    </source>
</evidence>